<dbReference type="Proteomes" id="UP001370490">
    <property type="component" value="Unassembled WGS sequence"/>
</dbReference>
<comment type="caution">
    <text evidence="2">The sequence shown here is derived from an EMBL/GenBank/DDBJ whole genome shotgun (WGS) entry which is preliminary data.</text>
</comment>
<dbReference type="Pfam" id="PF02458">
    <property type="entry name" value="Transferase"/>
    <property type="match status" value="1"/>
</dbReference>
<name>A0AAN8UIX8_9MAGN</name>
<dbReference type="GO" id="GO:0016747">
    <property type="term" value="F:acyltransferase activity, transferring groups other than amino-acyl groups"/>
    <property type="evidence" value="ECO:0007669"/>
    <property type="project" value="TreeGrafter"/>
</dbReference>
<evidence type="ECO:0000313" key="2">
    <source>
        <dbReference type="EMBL" id="KAK6911413.1"/>
    </source>
</evidence>
<gene>
    <name evidence="2" type="ORF">RJ641_023506</name>
</gene>
<reference evidence="2 3" key="1">
    <citation type="submission" date="2023-12" db="EMBL/GenBank/DDBJ databases">
        <title>A high-quality genome assembly for Dillenia turbinata (Dilleniales).</title>
        <authorList>
            <person name="Chanderbali A."/>
        </authorList>
    </citation>
    <scope>NUCLEOTIDE SEQUENCE [LARGE SCALE GENOMIC DNA]</scope>
    <source>
        <strain evidence="2">LSX21</strain>
        <tissue evidence="2">Leaf</tissue>
    </source>
</reference>
<organism evidence="2 3">
    <name type="scientific">Dillenia turbinata</name>
    <dbReference type="NCBI Taxonomy" id="194707"/>
    <lineage>
        <taxon>Eukaryota</taxon>
        <taxon>Viridiplantae</taxon>
        <taxon>Streptophyta</taxon>
        <taxon>Embryophyta</taxon>
        <taxon>Tracheophyta</taxon>
        <taxon>Spermatophyta</taxon>
        <taxon>Magnoliopsida</taxon>
        <taxon>eudicotyledons</taxon>
        <taxon>Gunneridae</taxon>
        <taxon>Pentapetalae</taxon>
        <taxon>Dilleniales</taxon>
        <taxon>Dilleniaceae</taxon>
        <taxon>Dillenia</taxon>
    </lineage>
</organism>
<dbReference type="InterPro" id="IPR023213">
    <property type="entry name" value="CAT-like_dom_sf"/>
</dbReference>
<accession>A0AAN8UIX8</accession>
<dbReference type="PANTHER" id="PTHR31642:SF316">
    <property type="entry name" value="PROTEIN ECERIFERUM 26-LIKE"/>
    <property type="match status" value="1"/>
</dbReference>
<protein>
    <submittedName>
        <fullName evidence="2">Uncharacterized protein</fullName>
    </submittedName>
</protein>
<dbReference type="Gene3D" id="3.30.559.10">
    <property type="entry name" value="Chloramphenicol acetyltransferase-like domain"/>
    <property type="match status" value="2"/>
</dbReference>
<dbReference type="AlphaFoldDB" id="A0AAN8UIX8"/>
<dbReference type="EMBL" id="JBAMMX010000028">
    <property type="protein sequence ID" value="KAK6911413.1"/>
    <property type="molecule type" value="Genomic_DNA"/>
</dbReference>
<sequence length="140" mass="15299">MKTRVEAHSKLTQVSSTPVKPSNIHPLSILDQPMGLHTLHMVLYHLVSPFKGFDLDPLKASLCEALSNYPPVTGRLTRDDDGNCVGFDLDPLRASLCEALSNYPPVTGRLTRDDDGNCVVKCNDAGVRVLRAAVFDNVLI</sequence>
<evidence type="ECO:0000313" key="3">
    <source>
        <dbReference type="Proteomes" id="UP001370490"/>
    </source>
</evidence>
<comment type="similarity">
    <text evidence="1">Belongs to the plant acyltransferase family.</text>
</comment>
<keyword evidence="3" id="KW-1185">Reference proteome</keyword>
<evidence type="ECO:0000256" key="1">
    <source>
        <dbReference type="ARBA" id="ARBA00009861"/>
    </source>
</evidence>
<proteinExistence type="inferred from homology"/>
<dbReference type="InterPro" id="IPR050317">
    <property type="entry name" value="Plant_Fungal_Acyltransferase"/>
</dbReference>
<dbReference type="PANTHER" id="PTHR31642">
    <property type="entry name" value="TRICHOTHECENE 3-O-ACETYLTRANSFERASE"/>
    <property type="match status" value="1"/>
</dbReference>